<name>A0A550JJ00_9BACT</name>
<feature type="domain" description="HAMP" evidence="3">
    <location>
        <begin position="237"/>
        <end position="290"/>
    </location>
</feature>
<dbReference type="AlphaFoldDB" id="A0A550JJ00"/>
<protein>
    <submittedName>
        <fullName evidence="4">DUF3365 domain-containing protein</fullName>
    </submittedName>
</protein>
<dbReference type="Gene3D" id="6.10.340.10">
    <property type="match status" value="1"/>
</dbReference>
<keyword evidence="5" id="KW-1185">Reference proteome</keyword>
<proteinExistence type="predicted"/>
<dbReference type="InterPro" id="IPR021796">
    <property type="entry name" value="Tll0287-like_dom"/>
</dbReference>
<dbReference type="InterPro" id="IPR003660">
    <property type="entry name" value="HAMP_dom"/>
</dbReference>
<sequence>MDFFRHRSLQTKINLVILLILLVFFGIFSWISFHQQHGYSVEEAVEKARIIAASATRGRQYLSDQLQKGGVELTRERYGLIPQVVSTQIGSLVAADVGYTIRQVSERYRNPKNAPDPSETTMLKEFYGDPEKRESYRVIDLGKEPIFRYLQPFRVDESCLQCHGDPATAPAFLNEMFPDPNEQSFHYRIGEVIGAVSISIPLGKLQAQVQRKVRTDLLYSGGVLIALVFCLGLLVRMAVTAPLARLGLAIRDIVRTGRFEKPIPRRGQDEIGTLIDGFNEMMVHLGEKTEHLEESEKRFRVMTETVRDGMISFLGTGQVILFNRQAERIFGFSKREVMGVSVARLVHEECAEFHQAGVEDYLKKNAAQLIRKLHKIPGRRRDGSQVSLELSLAVAESDGHLFYTAIVRETD</sequence>
<keyword evidence="1" id="KW-0812">Transmembrane</keyword>
<organism evidence="4 5">
    <name type="scientific">Trichloromonas acetexigens</name>
    <dbReference type="NCBI Taxonomy" id="38815"/>
    <lineage>
        <taxon>Bacteria</taxon>
        <taxon>Pseudomonadati</taxon>
        <taxon>Thermodesulfobacteriota</taxon>
        <taxon>Desulfuromonadia</taxon>
        <taxon>Desulfuromonadales</taxon>
        <taxon>Trichloromonadaceae</taxon>
        <taxon>Trichloromonas</taxon>
    </lineage>
</organism>
<dbReference type="SUPFAM" id="SSF158472">
    <property type="entry name" value="HAMP domain-like"/>
    <property type="match status" value="1"/>
</dbReference>
<dbReference type="CDD" id="cd06225">
    <property type="entry name" value="HAMP"/>
    <property type="match status" value="1"/>
</dbReference>
<evidence type="ECO:0000259" key="3">
    <source>
        <dbReference type="PROSITE" id="PS50885"/>
    </source>
</evidence>
<dbReference type="PROSITE" id="PS50112">
    <property type="entry name" value="PAS"/>
    <property type="match status" value="1"/>
</dbReference>
<evidence type="ECO:0000313" key="5">
    <source>
        <dbReference type="Proteomes" id="UP000317155"/>
    </source>
</evidence>
<dbReference type="SUPFAM" id="SSF55785">
    <property type="entry name" value="PYP-like sensor domain (PAS domain)"/>
    <property type="match status" value="1"/>
</dbReference>
<dbReference type="RefSeq" id="WP_092055780.1">
    <property type="nucleotide sequence ID" value="NZ_FOJJ01000012.1"/>
</dbReference>
<dbReference type="InterPro" id="IPR013767">
    <property type="entry name" value="PAS_fold"/>
</dbReference>
<dbReference type="NCBIfam" id="TIGR00229">
    <property type="entry name" value="sensory_box"/>
    <property type="match status" value="1"/>
</dbReference>
<dbReference type="Pfam" id="PF00672">
    <property type="entry name" value="HAMP"/>
    <property type="match status" value="1"/>
</dbReference>
<dbReference type="SMART" id="SM00304">
    <property type="entry name" value="HAMP"/>
    <property type="match status" value="1"/>
</dbReference>
<feature type="domain" description="PAS" evidence="2">
    <location>
        <begin position="295"/>
        <end position="365"/>
    </location>
</feature>
<dbReference type="Pfam" id="PF00989">
    <property type="entry name" value="PAS"/>
    <property type="match status" value="1"/>
</dbReference>
<comment type="caution">
    <text evidence="4">The sequence shown here is derived from an EMBL/GenBank/DDBJ whole genome shotgun (WGS) entry which is preliminary data.</text>
</comment>
<dbReference type="GO" id="GO:0006355">
    <property type="term" value="P:regulation of DNA-templated transcription"/>
    <property type="evidence" value="ECO:0007669"/>
    <property type="project" value="InterPro"/>
</dbReference>
<gene>
    <name evidence="4" type="ORF">FL622_03600</name>
</gene>
<dbReference type="Proteomes" id="UP000317155">
    <property type="component" value="Unassembled WGS sequence"/>
</dbReference>
<keyword evidence="1" id="KW-0472">Membrane</keyword>
<dbReference type="OrthoDB" id="9797588at2"/>
<feature type="transmembrane region" description="Helical" evidence="1">
    <location>
        <begin position="12"/>
        <end position="33"/>
    </location>
</feature>
<dbReference type="InterPro" id="IPR000014">
    <property type="entry name" value="PAS"/>
</dbReference>
<feature type="transmembrane region" description="Helical" evidence="1">
    <location>
        <begin position="217"/>
        <end position="235"/>
    </location>
</feature>
<dbReference type="CDD" id="cd00130">
    <property type="entry name" value="PAS"/>
    <property type="match status" value="1"/>
</dbReference>
<dbReference type="GO" id="GO:0016020">
    <property type="term" value="C:membrane"/>
    <property type="evidence" value="ECO:0007669"/>
    <property type="project" value="InterPro"/>
</dbReference>
<keyword evidence="1" id="KW-1133">Transmembrane helix</keyword>
<reference evidence="4 5" key="1">
    <citation type="submission" date="2019-07" db="EMBL/GenBank/DDBJ databases">
        <title>Insights of Desulfuromonas acetexigens electromicrobiology.</title>
        <authorList>
            <person name="Katuri K."/>
            <person name="Sapireddy V."/>
            <person name="Shaw D.R."/>
            <person name="Saikaly P."/>
        </authorList>
    </citation>
    <scope>NUCLEOTIDE SEQUENCE [LARGE SCALE GENOMIC DNA]</scope>
    <source>
        <strain evidence="4 5">2873</strain>
    </source>
</reference>
<dbReference type="Pfam" id="PF11845">
    <property type="entry name" value="Tll0287-like"/>
    <property type="match status" value="1"/>
</dbReference>
<dbReference type="Gene3D" id="3.30.450.20">
    <property type="entry name" value="PAS domain"/>
    <property type="match status" value="1"/>
</dbReference>
<evidence type="ECO:0000259" key="2">
    <source>
        <dbReference type="PROSITE" id="PS50112"/>
    </source>
</evidence>
<dbReference type="SMART" id="SM00091">
    <property type="entry name" value="PAS"/>
    <property type="match status" value="1"/>
</dbReference>
<evidence type="ECO:0000313" key="4">
    <source>
        <dbReference type="EMBL" id="TRO83178.1"/>
    </source>
</evidence>
<dbReference type="InterPro" id="IPR035965">
    <property type="entry name" value="PAS-like_dom_sf"/>
</dbReference>
<dbReference type="EMBL" id="VJVV01000002">
    <property type="protein sequence ID" value="TRO83178.1"/>
    <property type="molecule type" value="Genomic_DNA"/>
</dbReference>
<accession>A0A550JJ00</accession>
<dbReference type="GO" id="GO:0007165">
    <property type="term" value="P:signal transduction"/>
    <property type="evidence" value="ECO:0007669"/>
    <property type="project" value="InterPro"/>
</dbReference>
<dbReference type="PROSITE" id="PS50885">
    <property type="entry name" value="HAMP"/>
    <property type="match status" value="1"/>
</dbReference>
<evidence type="ECO:0000256" key="1">
    <source>
        <dbReference type="SAM" id="Phobius"/>
    </source>
</evidence>